<proteinExistence type="inferred from homology"/>
<comment type="similarity">
    <text evidence="1">Belongs to the RelE toxin family.</text>
</comment>
<dbReference type="InterPro" id="IPR007712">
    <property type="entry name" value="RelE/ParE_toxin"/>
</dbReference>
<gene>
    <name evidence="3" type="ORF">L9S41_18735</name>
</gene>
<evidence type="ECO:0000256" key="2">
    <source>
        <dbReference type="ARBA" id="ARBA00022649"/>
    </source>
</evidence>
<sequence>MAHRLIWSPQALADVEAIAEYIEKDSPFYARAVVAKIVAVTRHLGQFPLSGRIVPEKSDESFREVFAFSFRVIYRVDETTVMVVAVVHGKRLLGTV</sequence>
<dbReference type="EMBL" id="CP092109">
    <property type="protein sequence ID" value="UWZ79695.1"/>
    <property type="molecule type" value="Genomic_DNA"/>
</dbReference>
<dbReference type="PANTHER" id="PTHR33755">
    <property type="entry name" value="TOXIN PARE1-RELATED"/>
    <property type="match status" value="1"/>
</dbReference>
<organism evidence="3 4">
    <name type="scientific">Geoalkalibacter halelectricus</name>
    <dbReference type="NCBI Taxonomy" id="2847045"/>
    <lineage>
        <taxon>Bacteria</taxon>
        <taxon>Pseudomonadati</taxon>
        <taxon>Thermodesulfobacteriota</taxon>
        <taxon>Desulfuromonadia</taxon>
        <taxon>Desulfuromonadales</taxon>
        <taxon>Geoalkalibacteraceae</taxon>
        <taxon>Geoalkalibacter</taxon>
    </lineage>
</organism>
<dbReference type="Gene3D" id="3.30.2310.20">
    <property type="entry name" value="RelE-like"/>
    <property type="match status" value="1"/>
</dbReference>
<dbReference type="RefSeq" id="WP_260748046.1">
    <property type="nucleotide sequence ID" value="NZ_CP092109.1"/>
</dbReference>
<name>A0ABY5ZKM4_9BACT</name>
<dbReference type="SUPFAM" id="SSF143011">
    <property type="entry name" value="RelE-like"/>
    <property type="match status" value="1"/>
</dbReference>
<evidence type="ECO:0000256" key="1">
    <source>
        <dbReference type="ARBA" id="ARBA00006226"/>
    </source>
</evidence>
<dbReference type="Pfam" id="PF05016">
    <property type="entry name" value="ParE_toxin"/>
    <property type="match status" value="1"/>
</dbReference>
<dbReference type="InterPro" id="IPR035093">
    <property type="entry name" value="RelE/ParE_toxin_dom_sf"/>
</dbReference>
<keyword evidence="2" id="KW-1277">Toxin-antitoxin system</keyword>
<dbReference type="InterPro" id="IPR051803">
    <property type="entry name" value="TA_system_RelE-like_toxin"/>
</dbReference>
<accession>A0ABY5ZKM4</accession>
<evidence type="ECO:0000313" key="3">
    <source>
        <dbReference type="EMBL" id="UWZ79695.1"/>
    </source>
</evidence>
<keyword evidence="4" id="KW-1185">Reference proteome</keyword>
<protein>
    <submittedName>
        <fullName evidence="3">Type II toxin-antitoxin system RelE/ParE family toxin</fullName>
    </submittedName>
</protein>
<evidence type="ECO:0000313" key="4">
    <source>
        <dbReference type="Proteomes" id="UP001060414"/>
    </source>
</evidence>
<dbReference type="Proteomes" id="UP001060414">
    <property type="component" value="Chromosome"/>
</dbReference>
<reference evidence="3" key="1">
    <citation type="journal article" date="2022" name="Environ. Microbiol.">
        <title>Geoalkalibacter halelectricus SAP #1 sp. nov. possessing extracellular electron transfer and mineral#reducing capabilities from a haloalkaline environment.</title>
        <authorList>
            <person name="Yadav S."/>
            <person name="Singh R."/>
            <person name="Sundharam S.S."/>
            <person name="Chaudhary S."/>
            <person name="Krishnamurthi S."/>
            <person name="Patil S.A."/>
        </authorList>
    </citation>
    <scope>NUCLEOTIDE SEQUENCE</scope>
    <source>
        <strain evidence="3">SAP-1</strain>
    </source>
</reference>
<dbReference type="PANTHER" id="PTHR33755:SF5">
    <property type="entry name" value="TYPE II TOXIN-ANTITOXIN SYSTEM RELE_PARE FAMILY TOXIN"/>
    <property type="match status" value="1"/>
</dbReference>